<dbReference type="PRINTS" id="PR00081">
    <property type="entry name" value="GDHRDH"/>
</dbReference>
<dbReference type="PROSITE" id="PS00061">
    <property type="entry name" value="ADH_SHORT"/>
    <property type="match status" value="1"/>
</dbReference>
<proteinExistence type="inferred from homology"/>
<dbReference type="Gene3D" id="3.40.50.720">
    <property type="entry name" value="NAD(P)-binding Rossmann-like Domain"/>
    <property type="match status" value="1"/>
</dbReference>
<sequence>MPQRSVVVTGGASGIGLAITAAFVAAGDHVVSLDRSQSAAAQRSVVGDVRVPDDHRRAVDAACEVLGGVDVLIANAGIHDGGADLSRDPDDLAAVMRSVFDVDVVGYVLAIQAASESLRERRGSIVMTLSDAAFLAGQTGAGIAYTAAKHAGLGVLGWTARALAPEVRVNAVAPGGVITSLEAVAADGTGRPLFDDADAKRDLIRSRNALGTVMEPAELAELYLWLASPAARTLTGEVLRPDGGLSLR</sequence>
<name>A0A6J7L389_9ZZZZ</name>
<dbReference type="InterPro" id="IPR020904">
    <property type="entry name" value="Sc_DH/Rdtase_CS"/>
</dbReference>
<dbReference type="EMBL" id="CAFBNF010000323">
    <property type="protein sequence ID" value="CAB4962626.1"/>
    <property type="molecule type" value="Genomic_DNA"/>
</dbReference>
<comment type="similarity">
    <text evidence="1">Belongs to the short-chain dehydrogenases/reductases (SDR) family.</text>
</comment>
<dbReference type="GO" id="GO:0016616">
    <property type="term" value="F:oxidoreductase activity, acting on the CH-OH group of donors, NAD or NADP as acceptor"/>
    <property type="evidence" value="ECO:0007669"/>
    <property type="project" value="TreeGrafter"/>
</dbReference>
<organism evidence="2">
    <name type="scientific">freshwater metagenome</name>
    <dbReference type="NCBI Taxonomy" id="449393"/>
    <lineage>
        <taxon>unclassified sequences</taxon>
        <taxon>metagenomes</taxon>
        <taxon>ecological metagenomes</taxon>
    </lineage>
</organism>
<dbReference type="AlphaFoldDB" id="A0A6J7L389"/>
<dbReference type="InterPro" id="IPR002347">
    <property type="entry name" value="SDR_fam"/>
</dbReference>
<reference evidence="2" key="1">
    <citation type="submission" date="2020-05" db="EMBL/GenBank/DDBJ databases">
        <authorList>
            <person name="Chiriac C."/>
            <person name="Salcher M."/>
            <person name="Ghai R."/>
            <person name="Kavagutti S V."/>
        </authorList>
    </citation>
    <scope>NUCLEOTIDE SEQUENCE</scope>
</reference>
<dbReference type="PANTHER" id="PTHR42760:SF40">
    <property type="entry name" value="3-OXOACYL-[ACYL-CARRIER-PROTEIN] REDUCTASE, CHLOROPLASTIC"/>
    <property type="match status" value="1"/>
</dbReference>
<evidence type="ECO:0000313" key="2">
    <source>
        <dbReference type="EMBL" id="CAB4962626.1"/>
    </source>
</evidence>
<dbReference type="InterPro" id="IPR036291">
    <property type="entry name" value="NAD(P)-bd_dom_sf"/>
</dbReference>
<protein>
    <submittedName>
        <fullName evidence="2">Unannotated protein</fullName>
    </submittedName>
</protein>
<dbReference type="GO" id="GO:0030497">
    <property type="term" value="P:fatty acid elongation"/>
    <property type="evidence" value="ECO:0007669"/>
    <property type="project" value="TreeGrafter"/>
</dbReference>
<dbReference type="SUPFAM" id="SSF51735">
    <property type="entry name" value="NAD(P)-binding Rossmann-fold domains"/>
    <property type="match status" value="1"/>
</dbReference>
<dbReference type="Pfam" id="PF13561">
    <property type="entry name" value="adh_short_C2"/>
    <property type="match status" value="1"/>
</dbReference>
<accession>A0A6J7L389</accession>
<gene>
    <name evidence="2" type="ORF">UFOPK3773_02092</name>
</gene>
<dbReference type="PANTHER" id="PTHR42760">
    <property type="entry name" value="SHORT-CHAIN DEHYDROGENASES/REDUCTASES FAMILY MEMBER"/>
    <property type="match status" value="1"/>
</dbReference>
<evidence type="ECO:0000256" key="1">
    <source>
        <dbReference type="ARBA" id="ARBA00006484"/>
    </source>
</evidence>